<protein>
    <submittedName>
        <fullName evidence="4">Threonine/serine exporter family protein</fullName>
    </submittedName>
</protein>
<feature type="transmembrane region" description="Helical" evidence="2">
    <location>
        <begin position="322"/>
        <end position="343"/>
    </location>
</feature>
<keyword evidence="5" id="KW-1185">Reference proteome</keyword>
<keyword evidence="2" id="KW-0812">Transmembrane</keyword>
<dbReference type="InterPro" id="IPR051361">
    <property type="entry name" value="ThrE/Ser_Exporter"/>
</dbReference>
<evidence type="ECO:0000259" key="3">
    <source>
        <dbReference type="Pfam" id="PF06738"/>
    </source>
</evidence>
<feature type="transmembrane region" description="Helical" evidence="2">
    <location>
        <begin position="130"/>
        <end position="163"/>
    </location>
</feature>
<feature type="transmembrane region" description="Helical" evidence="2">
    <location>
        <begin position="271"/>
        <end position="290"/>
    </location>
</feature>
<keyword evidence="2" id="KW-0472">Membrane</keyword>
<proteinExistence type="inferred from homology"/>
<evidence type="ECO:0000313" key="4">
    <source>
        <dbReference type="EMBL" id="MCX2963657.1"/>
    </source>
</evidence>
<dbReference type="PANTHER" id="PTHR31082">
    <property type="entry name" value="PHEROMONE-REGULATED MEMBRANE PROTEIN 10"/>
    <property type="match status" value="1"/>
</dbReference>
<dbReference type="Proteomes" id="UP001143347">
    <property type="component" value="Unassembled WGS sequence"/>
</dbReference>
<evidence type="ECO:0000313" key="5">
    <source>
        <dbReference type="Proteomes" id="UP001143347"/>
    </source>
</evidence>
<dbReference type="RefSeq" id="WP_266060738.1">
    <property type="nucleotide sequence ID" value="NZ_JAPKFM010000004.1"/>
</dbReference>
<feature type="transmembrane region" description="Helical" evidence="2">
    <location>
        <begin position="387"/>
        <end position="408"/>
    </location>
</feature>
<comment type="similarity">
    <text evidence="1">Belongs to the ThrE exporter (TC 2.A.79) family.</text>
</comment>
<feature type="transmembrane region" description="Helical" evidence="2">
    <location>
        <begin position="170"/>
        <end position="191"/>
    </location>
</feature>
<gene>
    <name evidence="4" type="ORF">OSB52_06060</name>
</gene>
<name>A0A9X3I3H4_9ACTN</name>
<feature type="transmembrane region" description="Helical" evidence="2">
    <location>
        <begin position="297"/>
        <end position="316"/>
    </location>
</feature>
<comment type="caution">
    <text evidence="4">The sequence shown here is derived from an EMBL/GenBank/DDBJ whole genome shotgun (WGS) entry which is preliminary data.</text>
</comment>
<keyword evidence="2" id="KW-1133">Transmembrane helix</keyword>
<evidence type="ECO:0000256" key="2">
    <source>
        <dbReference type="SAM" id="Phobius"/>
    </source>
</evidence>
<dbReference type="PANTHER" id="PTHR31082:SF4">
    <property type="entry name" value="PHEROMONE-REGULATED MEMBRANE PROTEIN 10"/>
    <property type="match status" value="1"/>
</dbReference>
<dbReference type="Pfam" id="PF06738">
    <property type="entry name" value="ThrE"/>
    <property type="match status" value="1"/>
</dbReference>
<evidence type="ECO:0000256" key="1">
    <source>
        <dbReference type="ARBA" id="ARBA00034125"/>
    </source>
</evidence>
<feature type="domain" description="Threonine/serine exporter-like N-terminal" evidence="3">
    <location>
        <begin position="21"/>
        <end position="255"/>
    </location>
</feature>
<accession>A0A9X3I3H4</accession>
<dbReference type="EMBL" id="JAPKFM010000004">
    <property type="protein sequence ID" value="MCX2963657.1"/>
    <property type="molecule type" value="Genomic_DNA"/>
</dbReference>
<dbReference type="GO" id="GO:0022857">
    <property type="term" value="F:transmembrane transporter activity"/>
    <property type="evidence" value="ECO:0007669"/>
    <property type="project" value="InterPro"/>
</dbReference>
<sequence length="424" mass="44945">MTSDHTAEHGDSPDTAEMLTLIVEVGNALNRSSYPVPRITQVIHDICTAYGHDIATQVFANYIIALDESAGRVRMANTGSMYRFDQIAEAEALVHRLREAGVPISQAIDEFGAIADSRPPVNPLVRGVGYALMALGFAFCFRMSAAATVAAVLVSIPAATILLWSNVKGALAALMPVLLTFLSALVITLWAVHGGLPDPVRLAVIPVVTLIPGAALATALIEITAGDMIAGTTRLAYSLVVLLSMAFGLALAIDIVGLTSADLQDLTSSQAPSWVLWPAAPIFGLGTMLYFCTPRRLWLWVLALTVGTFWLNHFLVNAISSAFAGGVAIGTALLVAWTINAYAKGRPSVLAVFLPSFWLIVPGSMGFVAVSGAITADHQLDSLGTNAALSVLSIAISMMIASVIAPFITRQHWPTTWKLLLNTR</sequence>
<dbReference type="InterPro" id="IPR010619">
    <property type="entry name" value="ThrE-like_N"/>
</dbReference>
<feature type="transmembrane region" description="Helical" evidence="2">
    <location>
        <begin position="203"/>
        <end position="223"/>
    </location>
</feature>
<feature type="transmembrane region" description="Helical" evidence="2">
    <location>
        <begin position="350"/>
        <end position="375"/>
    </location>
</feature>
<reference evidence="4" key="1">
    <citation type="submission" date="2022-10" db="EMBL/GenBank/DDBJ databases">
        <title>WGS of marine actinomycetes from Thailand.</title>
        <authorList>
            <person name="Thawai C."/>
        </authorList>
    </citation>
    <scope>NUCLEOTIDE SEQUENCE</scope>
    <source>
        <strain evidence="4">SW21</strain>
    </source>
</reference>
<dbReference type="AlphaFoldDB" id="A0A9X3I3H4"/>
<feature type="transmembrane region" description="Helical" evidence="2">
    <location>
        <begin position="235"/>
        <end position="259"/>
    </location>
</feature>
<organism evidence="4 5">
    <name type="scientific">Gordonia aquimaris</name>
    <dbReference type="NCBI Taxonomy" id="2984863"/>
    <lineage>
        <taxon>Bacteria</taxon>
        <taxon>Bacillati</taxon>
        <taxon>Actinomycetota</taxon>
        <taxon>Actinomycetes</taxon>
        <taxon>Mycobacteriales</taxon>
        <taxon>Gordoniaceae</taxon>
        <taxon>Gordonia</taxon>
    </lineage>
</organism>